<dbReference type="PANTHER" id="PTHR22849">
    <property type="entry name" value="WDSAM1 PROTEIN"/>
    <property type="match status" value="1"/>
</dbReference>
<dbReference type="PROSITE" id="PS51698">
    <property type="entry name" value="U_BOX"/>
    <property type="match status" value="1"/>
</dbReference>
<evidence type="ECO:0000313" key="7">
    <source>
        <dbReference type="EMBL" id="KAK1614157.1"/>
    </source>
</evidence>
<dbReference type="Gene3D" id="3.30.40.10">
    <property type="entry name" value="Zinc/RING finger domain, C3HC4 (zinc finger)"/>
    <property type="match status" value="1"/>
</dbReference>
<evidence type="ECO:0000256" key="4">
    <source>
        <dbReference type="ARBA" id="ARBA00022786"/>
    </source>
</evidence>
<dbReference type="EMBL" id="JAUUTY010000006">
    <property type="protein sequence ID" value="KAK1614157.1"/>
    <property type="molecule type" value="Genomic_DNA"/>
</dbReference>
<evidence type="ECO:0000256" key="2">
    <source>
        <dbReference type="ARBA" id="ARBA00004906"/>
    </source>
</evidence>
<dbReference type="InterPro" id="IPR045185">
    <property type="entry name" value="PUB22/23/24-like"/>
</dbReference>
<comment type="catalytic activity">
    <reaction evidence="1 5">
        <text>S-ubiquitinyl-[E2 ubiquitin-conjugating enzyme]-L-cysteine + [acceptor protein]-L-lysine = [E2 ubiquitin-conjugating enzyme]-L-cysteine + N(6)-ubiquitinyl-[acceptor protein]-L-lysine.</text>
        <dbReference type="EC" id="2.3.2.27"/>
    </reaction>
</comment>
<proteinExistence type="predicted"/>
<keyword evidence="4 5" id="KW-0833">Ubl conjugation pathway</keyword>
<reference evidence="7" key="1">
    <citation type="submission" date="2023-07" db="EMBL/GenBank/DDBJ databases">
        <title>A chromosome-level genome assembly of Lolium multiflorum.</title>
        <authorList>
            <person name="Chen Y."/>
            <person name="Copetti D."/>
            <person name="Kolliker R."/>
            <person name="Studer B."/>
        </authorList>
    </citation>
    <scope>NUCLEOTIDE SEQUENCE</scope>
    <source>
        <strain evidence="7">02402/16</strain>
        <tissue evidence="7">Leaf</tissue>
    </source>
</reference>
<dbReference type="Gene3D" id="1.25.10.10">
    <property type="entry name" value="Leucine-rich Repeat Variant"/>
    <property type="match status" value="1"/>
</dbReference>
<dbReference type="InterPro" id="IPR013083">
    <property type="entry name" value="Znf_RING/FYVE/PHD"/>
</dbReference>
<protein>
    <recommendedName>
        <fullName evidence="5 6">U-box domain-containing protein</fullName>
        <ecNumber evidence="5">2.3.2.27</ecNumber>
    </recommendedName>
    <alternativeName>
        <fullName evidence="5">RING-type E3 ubiquitin transferase PUB</fullName>
    </alternativeName>
</protein>
<comment type="caution">
    <text evidence="7">The sequence shown here is derived from an EMBL/GenBank/DDBJ whole genome shotgun (WGS) entry which is preliminary data.</text>
</comment>
<dbReference type="InterPro" id="IPR058678">
    <property type="entry name" value="ARM_PUB"/>
</dbReference>
<evidence type="ECO:0000259" key="6">
    <source>
        <dbReference type="PROSITE" id="PS51698"/>
    </source>
</evidence>
<sequence length="378" mass="40680">MSDPVTLSTTARTYDRPNIRRWLAAGHRTCPVTMRRLPKSGSKEVLLVPNRTLKHLIDRWILTGRTLSISDLALPTLKDNLLAGMDDSTVMEETLRIVMLLSPPGFCALLLRLLLRHSRHDDDDDRAPAHALLVELALDCLLASPSAHELAASLQTGDVSSFAVVLRRGSLTVRTGLCRLMHIAADAMAEQQLCIMVLGRSEKIMGALAALVHDGGAASDAALRAMSSLCSSDQAIRETAVAAGAVDALLSYISYGAGHCRKWPPCSALMSRALETLEQVLVSVGSGRQAMYARYGATAVLVKMVFRVPFDQGSGSSDHAIGSLLVACRESAAVRVDAINAGLLTQLLLLLQSQRASPRAKANALALLKLLRTIWARH</sequence>
<dbReference type="InterPro" id="IPR011989">
    <property type="entry name" value="ARM-like"/>
</dbReference>
<keyword evidence="3 5" id="KW-0808">Transferase</keyword>
<evidence type="ECO:0000256" key="1">
    <source>
        <dbReference type="ARBA" id="ARBA00000900"/>
    </source>
</evidence>
<dbReference type="SUPFAM" id="SSF57850">
    <property type="entry name" value="RING/U-box"/>
    <property type="match status" value="1"/>
</dbReference>
<dbReference type="InterPro" id="IPR016024">
    <property type="entry name" value="ARM-type_fold"/>
</dbReference>
<dbReference type="PANTHER" id="PTHR22849:SF148">
    <property type="entry name" value="U-BOX DOMAIN-CONTAINING PROTEIN"/>
    <property type="match status" value="1"/>
</dbReference>
<evidence type="ECO:0000256" key="5">
    <source>
        <dbReference type="RuleBase" id="RU369093"/>
    </source>
</evidence>
<comment type="pathway">
    <text evidence="2 5">Protein modification; protein ubiquitination.</text>
</comment>
<evidence type="ECO:0000256" key="3">
    <source>
        <dbReference type="ARBA" id="ARBA00022679"/>
    </source>
</evidence>
<dbReference type="InterPro" id="IPR003613">
    <property type="entry name" value="Ubox_domain"/>
</dbReference>
<evidence type="ECO:0000313" key="8">
    <source>
        <dbReference type="Proteomes" id="UP001231189"/>
    </source>
</evidence>
<dbReference type="Pfam" id="PF04564">
    <property type="entry name" value="U-box"/>
    <property type="match status" value="1"/>
</dbReference>
<dbReference type="AlphaFoldDB" id="A0AAD8R5J1"/>
<dbReference type="GO" id="GO:0016567">
    <property type="term" value="P:protein ubiquitination"/>
    <property type="evidence" value="ECO:0007669"/>
    <property type="project" value="UniProtKB-UniRule"/>
</dbReference>
<dbReference type="Pfam" id="PF25598">
    <property type="entry name" value="ARM_PUB"/>
    <property type="match status" value="1"/>
</dbReference>
<dbReference type="SMART" id="SM00504">
    <property type="entry name" value="Ubox"/>
    <property type="match status" value="1"/>
</dbReference>
<accession>A0AAD8R5J1</accession>
<feature type="domain" description="U-box" evidence="6">
    <location>
        <begin position="1"/>
        <end position="67"/>
    </location>
</feature>
<comment type="function">
    <text evidence="5">Functions as an E3 ubiquitin ligase.</text>
</comment>
<organism evidence="7 8">
    <name type="scientific">Lolium multiflorum</name>
    <name type="common">Italian ryegrass</name>
    <name type="synonym">Lolium perenne subsp. multiflorum</name>
    <dbReference type="NCBI Taxonomy" id="4521"/>
    <lineage>
        <taxon>Eukaryota</taxon>
        <taxon>Viridiplantae</taxon>
        <taxon>Streptophyta</taxon>
        <taxon>Embryophyta</taxon>
        <taxon>Tracheophyta</taxon>
        <taxon>Spermatophyta</taxon>
        <taxon>Magnoliopsida</taxon>
        <taxon>Liliopsida</taxon>
        <taxon>Poales</taxon>
        <taxon>Poaceae</taxon>
        <taxon>BOP clade</taxon>
        <taxon>Pooideae</taxon>
        <taxon>Poodae</taxon>
        <taxon>Poeae</taxon>
        <taxon>Poeae Chloroplast Group 2 (Poeae type)</taxon>
        <taxon>Loliodinae</taxon>
        <taxon>Loliinae</taxon>
        <taxon>Lolium</taxon>
    </lineage>
</organism>
<keyword evidence="8" id="KW-1185">Reference proteome</keyword>
<dbReference type="EC" id="2.3.2.27" evidence="5"/>
<dbReference type="GO" id="GO:0061630">
    <property type="term" value="F:ubiquitin protein ligase activity"/>
    <property type="evidence" value="ECO:0007669"/>
    <property type="project" value="UniProtKB-UniRule"/>
</dbReference>
<dbReference type="SUPFAM" id="SSF48371">
    <property type="entry name" value="ARM repeat"/>
    <property type="match status" value="1"/>
</dbReference>
<dbReference type="Proteomes" id="UP001231189">
    <property type="component" value="Unassembled WGS sequence"/>
</dbReference>
<name>A0AAD8R5J1_LOLMU</name>
<gene>
    <name evidence="7" type="ORF">QYE76_019674</name>
</gene>